<dbReference type="SUPFAM" id="SSF48695">
    <property type="entry name" value="Multiheme cytochromes"/>
    <property type="match status" value="1"/>
</dbReference>
<protein>
    <recommendedName>
        <fullName evidence="3">nitrite reductase (cytochrome; ammonia-forming)</fullName>
        <ecNumber evidence="3">1.7.2.2</ecNumber>
    </recommendedName>
</protein>
<comment type="catalytic activity">
    <reaction evidence="10">
        <text>6 Fe(III)-[cytochrome c] + NH4(+) + 2 H2O = 6 Fe(II)-[cytochrome c] + nitrite + 8 H(+)</text>
        <dbReference type="Rhea" id="RHEA:13089"/>
        <dbReference type="Rhea" id="RHEA-COMP:10350"/>
        <dbReference type="Rhea" id="RHEA-COMP:14399"/>
        <dbReference type="ChEBI" id="CHEBI:15377"/>
        <dbReference type="ChEBI" id="CHEBI:15378"/>
        <dbReference type="ChEBI" id="CHEBI:16301"/>
        <dbReference type="ChEBI" id="CHEBI:28938"/>
        <dbReference type="ChEBI" id="CHEBI:29033"/>
        <dbReference type="ChEBI" id="CHEBI:29034"/>
        <dbReference type="EC" id="1.7.2.2"/>
    </reaction>
</comment>
<evidence type="ECO:0000256" key="10">
    <source>
        <dbReference type="ARBA" id="ARBA00049131"/>
    </source>
</evidence>
<evidence type="ECO:0000313" key="13">
    <source>
        <dbReference type="Proteomes" id="UP000236488"/>
    </source>
</evidence>
<dbReference type="GO" id="GO:0020037">
    <property type="term" value="F:heme binding"/>
    <property type="evidence" value="ECO:0007669"/>
    <property type="project" value="TreeGrafter"/>
</dbReference>
<dbReference type="EMBL" id="PPEL01000019">
    <property type="protein sequence ID" value="PNV65710.1"/>
    <property type="molecule type" value="Genomic_DNA"/>
</dbReference>
<dbReference type="PROSITE" id="PS51257">
    <property type="entry name" value="PROKAR_LIPOPROTEIN"/>
    <property type="match status" value="1"/>
</dbReference>
<feature type="chain" id="PRO_5039540357" description="nitrite reductase (cytochrome; ammonia-forming)" evidence="11">
    <location>
        <begin position="30"/>
        <end position="444"/>
    </location>
</feature>
<evidence type="ECO:0000256" key="3">
    <source>
        <dbReference type="ARBA" id="ARBA00011887"/>
    </source>
</evidence>
<evidence type="ECO:0000256" key="11">
    <source>
        <dbReference type="SAM" id="SignalP"/>
    </source>
</evidence>
<comment type="similarity">
    <text evidence="2">Belongs to the cytochrome c-552 family.</text>
</comment>
<keyword evidence="7" id="KW-0106">Calcium</keyword>
<dbReference type="GO" id="GO:0046872">
    <property type="term" value="F:metal ion binding"/>
    <property type="evidence" value="ECO:0007669"/>
    <property type="project" value="UniProtKB-KW"/>
</dbReference>
<keyword evidence="8" id="KW-0560">Oxidoreductase</keyword>
<keyword evidence="5" id="KW-0479">Metal-binding</keyword>
<evidence type="ECO:0000256" key="4">
    <source>
        <dbReference type="ARBA" id="ARBA00022617"/>
    </source>
</evidence>
<reference evidence="12 13" key="1">
    <citation type="journal article" date="2018" name="Int. J. Syst. Evol. Microbiol.">
        <title>Rubneribacter badeniensis gen. nov., sp. nov. and Enteroscipio rubneri gen. nov., sp. nov., new members of the Eggerthellaceae isolated from human faeces.</title>
        <authorList>
            <person name="Danylec N."/>
            <person name="Gobl A."/>
            <person name="Stoll D.A."/>
            <person name="Hetzer B."/>
            <person name="Kulling S.E."/>
            <person name="Huch M."/>
        </authorList>
    </citation>
    <scope>NUCLEOTIDE SEQUENCE [LARGE SCALE GENOMIC DNA]</scope>
    <source>
        <strain evidence="12 13">ResAG-85</strain>
    </source>
</reference>
<evidence type="ECO:0000256" key="6">
    <source>
        <dbReference type="ARBA" id="ARBA00022729"/>
    </source>
</evidence>
<feature type="signal peptide" evidence="11">
    <location>
        <begin position="1"/>
        <end position="29"/>
    </location>
</feature>
<keyword evidence="4" id="KW-0349">Heme</keyword>
<evidence type="ECO:0000256" key="9">
    <source>
        <dbReference type="ARBA" id="ARBA00023004"/>
    </source>
</evidence>
<dbReference type="PANTHER" id="PTHR30633">
    <property type="entry name" value="CYTOCHROME C-552 RESPIRATORY NITRITE REDUCTASE"/>
    <property type="match status" value="1"/>
</dbReference>
<evidence type="ECO:0000256" key="1">
    <source>
        <dbReference type="ARBA" id="ARBA00004196"/>
    </source>
</evidence>
<keyword evidence="13" id="KW-1185">Reference proteome</keyword>
<dbReference type="GO" id="GO:0030288">
    <property type="term" value="C:outer membrane-bounded periplasmic space"/>
    <property type="evidence" value="ECO:0007669"/>
    <property type="project" value="TreeGrafter"/>
</dbReference>
<dbReference type="Pfam" id="PF02335">
    <property type="entry name" value="Cytochrom_C552"/>
    <property type="match status" value="1"/>
</dbReference>
<proteinExistence type="inferred from homology"/>
<dbReference type="RefSeq" id="WP_087196623.1">
    <property type="nucleotide sequence ID" value="NZ_DBEYRC010000026.1"/>
</dbReference>
<name>A0A2K2U698_9ACTN</name>
<dbReference type="AlphaFoldDB" id="A0A2K2U698"/>
<dbReference type="EC" id="1.7.2.2" evidence="3"/>
<dbReference type="GO" id="GO:0042279">
    <property type="term" value="F:nitrite reductase (cytochrome, ammonia-forming) activity"/>
    <property type="evidence" value="ECO:0007669"/>
    <property type="project" value="UniProtKB-EC"/>
</dbReference>
<dbReference type="InterPro" id="IPR036280">
    <property type="entry name" value="Multihaem_cyt_sf"/>
</dbReference>
<dbReference type="CDD" id="cd00548">
    <property type="entry name" value="NrfA-like"/>
    <property type="match status" value="1"/>
</dbReference>
<dbReference type="PANTHER" id="PTHR30633:SF0">
    <property type="entry name" value="CYTOCHROME C-552"/>
    <property type="match status" value="1"/>
</dbReference>
<gene>
    <name evidence="12" type="ORF">C2L80_05030</name>
</gene>
<evidence type="ECO:0000256" key="8">
    <source>
        <dbReference type="ARBA" id="ARBA00023002"/>
    </source>
</evidence>
<comment type="caution">
    <text evidence="12">The sequence shown here is derived from an EMBL/GenBank/DDBJ whole genome shotgun (WGS) entry which is preliminary data.</text>
</comment>
<dbReference type="Gene3D" id="1.20.140.10">
    <property type="entry name" value="Butyryl-CoA Dehydrogenase, subunit A, domain 3"/>
    <property type="match status" value="1"/>
</dbReference>
<evidence type="ECO:0000256" key="5">
    <source>
        <dbReference type="ARBA" id="ARBA00022723"/>
    </source>
</evidence>
<evidence type="ECO:0000256" key="7">
    <source>
        <dbReference type="ARBA" id="ARBA00022837"/>
    </source>
</evidence>
<dbReference type="Proteomes" id="UP000236488">
    <property type="component" value="Unassembled WGS sequence"/>
</dbReference>
<keyword evidence="9" id="KW-0408">Iron</keyword>
<dbReference type="Gene3D" id="1.10.1130.10">
    <property type="entry name" value="Flavocytochrome C3, Chain A"/>
    <property type="match status" value="1"/>
</dbReference>
<evidence type="ECO:0000313" key="12">
    <source>
        <dbReference type="EMBL" id="PNV65710.1"/>
    </source>
</evidence>
<organism evidence="12 13">
    <name type="scientific">Rubneribacter badeniensis</name>
    <dbReference type="NCBI Taxonomy" id="2070688"/>
    <lineage>
        <taxon>Bacteria</taxon>
        <taxon>Bacillati</taxon>
        <taxon>Actinomycetota</taxon>
        <taxon>Coriobacteriia</taxon>
        <taxon>Eggerthellales</taxon>
        <taxon>Eggerthellaceae</taxon>
        <taxon>Rubneribacter</taxon>
    </lineage>
</organism>
<dbReference type="GO" id="GO:0019645">
    <property type="term" value="P:anaerobic electron transport chain"/>
    <property type="evidence" value="ECO:0007669"/>
    <property type="project" value="TreeGrafter"/>
</dbReference>
<dbReference type="InterPro" id="IPR003321">
    <property type="entry name" value="Cyt_c552"/>
</dbReference>
<accession>A0A2K2U698</accession>
<sequence length="444" mass="49152">MTKVKRNKVALWGASLCAFGLVAGLAACAPQSATDAGDDAAATSNAKLPQQEGTPKADEYGVVTAEAWKDVYPYQYSSYMENEANSPDSGKHDYLELYPALNTMYKGYAFALGYDEASSHVYALQSVKETPRTTQKEQLANCITCKTPQFTAKVNSEGDEVYTEKFNDMIGEFTEPISCYNCHENEPQSLSVTGQYFVKSLGSDYGEASEVPMESQVCGQCHNEYYFDPDTKVTTNPYEGTDEMTPDAILAYYDERGYKDWEHADTLAPMIKVQHTEFETMYGGDMAPMAKQGYSCADCHMGTVEGEDGEYTSHNWTSPLENQQLVESNCSECHDDLATKVKDIQAEEEERVTSISEKIEQMTKQVAERYADEIAAIKAAKEAGGEVPAASEELQTLWTLQRNAQFYWDFVMVENSEGAHNSVLTRETLDKAEAAVDEGLALLA</sequence>
<keyword evidence="6 11" id="KW-0732">Signal</keyword>
<evidence type="ECO:0000256" key="2">
    <source>
        <dbReference type="ARBA" id="ARBA00009288"/>
    </source>
</evidence>
<comment type="subcellular location">
    <subcellularLocation>
        <location evidence="1">Cell envelope</location>
    </subcellularLocation>
</comment>